<feature type="compositionally biased region" description="Low complexity" evidence="1">
    <location>
        <begin position="486"/>
        <end position="499"/>
    </location>
</feature>
<evidence type="ECO:0000313" key="3">
    <source>
        <dbReference type="Proteomes" id="UP000053958"/>
    </source>
</evidence>
<dbReference type="Gene3D" id="3.40.50.150">
    <property type="entry name" value="Vaccinia Virus protein VP39"/>
    <property type="match status" value="1"/>
</dbReference>
<feature type="region of interest" description="Disordered" evidence="1">
    <location>
        <begin position="1"/>
        <end position="45"/>
    </location>
</feature>
<sequence>MASHNPSFPPQNPSPSTSPADNCGSRSPGAAADNSPSAAGTAASPGLAGVDHRIAAIDNTISEHQIQSGYYEPQSNLRSDLQASESASVAGDSSIGISDSSTHPPYSYGANNFYFRSDDADSALGDDKESSTVSLTESVFNYQYENGRRYHAFRAGAYPLPNDEKEQDRMDMQHHIYLLIFGGELYRAPLPKHVGRVLDIGCGTGLWAIDFADMHPEATVIATDLSCIQPTWVPPNLRFEIDDAESEWQFSQPFEYIHIRSMAGSIADWPRLLQQAYDNLVPGGWIELTDFETWASTDDNSLPETSAYHEFQVRLCEAAAIFGKTMNIAPQFHSLVKNAGFTAVTEETYKVPLSPWPRDPKLKELALYMNLQMMESIEPYSIALFTRVLKWDNNRIQGLLAGVRQDLRNLNYHMYSVARQLFPLELVFRLPESAPRAFKEYAGPEAPAPSRCQEMFQNISSSNDSTRDAVTTDRTAGRMGSRPFFSGQTQISRSSSSLGQLRRAKLPGALEPYPAGSIGLV</sequence>
<evidence type="ECO:0000313" key="2">
    <source>
        <dbReference type="EMBL" id="KKA24768.1"/>
    </source>
</evidence>
<gene>
    <name evidence="2" type="ORF">T310_1233</name>
</gene>
<organism evidence="2 3">
    <name type="scientific">Rasamsonia emersonii (strain ATCC 16479 / CBS 393.64 / IMI 116815)</name>
    <dbReference type="NCBI Taxonomy" id="1408163"/>
    <lineage>
        <taxon>Eukaryota</taxon>
        <taxon>Fungi</taxon>
        <taxon>Dikarya</taxon>
        <taxon>Ascomycota</taxon>
        <taxon>Pezizomycotina</taxon>
        <taxon>Eurotiomycetes</taxon>
        <taxon>Eurotiomycetidae</taxon>
        <taxon>Eurotiales</taxon>
        <taxon>Trichocomaceae</taxon>
        <taxon>Rasamsonia</taxon>
    </lineage>
</organism>
<keyword evidence="3" id="KW-1185">Reference proteome</keyword>
<dbReference type="InterPro" id="IPR029063">
    <property type="entry name" value="SAM-dependent_MTases_sf"/>
</dbReference>
<dbReference type="AlphaFoldDB" id="A0A0F4Z4H2"/>
<name>A0A0F4Z4H2_RASE3</name>
<dbReference type="GeneID" id="25313584"/>
<evidence type="ECO:0008006" key="4">
    <source>
        <dbReference type="Google" id="ProtNLM"/>
    </source>
</evidence>
<accession>A0A0F4Z4H2</accession>
<dbReference type="RefSeq" id="XP_013331380.1">
    <property type="nucleotide sequence ID" value="XM_013475926.1"/>
</dbReference>
<dbReference type="EMBL" id="LASV01000049">
    <property type="protein sequence ID" value="KKA24768.1"/>
    <property type="molecule type" value="Genomic_DNA"/>
</dbReference>
<dbReference type="SUPFAM" id="SSF53335">
    <property type="entry name" value="S-adenosyl-L-methionine-dependent methyltransferases"/>
    <property type="match status" value="1"/>
</dbReference>
<dbReference type="PANTHER" id="PTHR43591">
    <property type="entry name" value="METHYLTRANSFERASE"/>
    <property type="match status" value="1"/>
</dbReference>
<evidence type="ECO:0000256" key="1">
    <source>
        <dbReference type="SAM" id="MobiDB-lite"/>
    </source>
</evidence>
<protein>
    <recommendedName>
        <fullName evidence="4">Methyltransferase</fullName>
    </recommendedName>
</protein>
<proteinExistence type="predicted"/>
<feature type="compositionally biased region" description="Low complexity" evidence="1">
    <location>
        <begin position="35"/>
        <end position="45"/>
    </location>
</feature>
<dbReference type="PANTHER" id="PTHR43591:SF24">
    <property type="entry name" value="2-METHOXY-6-POLYPRENYL-1,4-BENZOQUINOL METHYLASE, MITOCHONDRIAL"/>
    <property type="match status" value="1"/>
</dbReference>
<dbReference type="Proteomes" id="UP000053958">
    <property type="component" value="Unassembled WGS sequence"/>
</dbReference>
<dbReference type="GO" id="GO:0008168">
    <property type="term" value="F:methyltransferase activity"/>
    <property type="evidence" value="ECO:0007669"/>
    <property type="project" value="TreeGrafter"/>
</dbReference>
<dbReference type="CDD" id="cd02440">
    <property type="entry name" value="AdoMet_MTases"/>
    <property type="match status" value="1"/>
</dbReference>
<dbReference type="Pfam" id="PF13489">
    <property type="entry name" value="Methyltransf_23"/>
    <property type="match status" value="1"/>
</dbReference>
<dbReference type="OrthoDB" id="2013972at2759"/>
<comment type="caution">
    <text evidence="2">The sequence shown here is derived from an EMBL/GenBank/DDBJ whole genome shotgun (WGS) entry which is preliminary data.</text>
</comment>
<reference evidence="2 3" key="1">
    <citation type="submission" date="2015-04" db="EMBL/GenBank/DDBJ databases">
        <authorList>
            <person name="Heijne W.H."/>
            <person name="Fedorova N.D."/>
            <person name="Nierman W.C."/>
            <person name="Vollebregt A.W."/>
            <person name="Zhao Z."/>
            <person name="Wu L."/>
            <person name="Kumar M."/>
            <person name="Stam H."/>
            <person name="van den Berg M.A."/>
            <person name="Pel H.J."/>
        </authorList>
    </citation>
    <scope>NUCLEOTIDE SEQUENCE [LARGE SCALE GENOMIC DNA]</scope>
    <source>
        <strain evidence="2 3">CBS 393.64</strain>
    </source>
</reference>
<feature type="region of interest" description="Disordered" evidence="1">
    <location>
        <begin position="461"/>
        <end position="499"/>
    </location>
</feature>
<dbReference type="STRING" id="1408163.A0A0F4Z4H2"/>